<evidence type="ECO:0000256" key="1">
    <source>
        <dbReference type="SAM" id="MobiDB-lite"/>
    </source>
</evidence>
<evidence type="ECO:0000313" key="3">
    <source>
        <dbReference type="Proteomes" id="UP001270362"/>
    </source>
</evidence>
<reference evidence="2" key="1">
    <citation type="journal article" date="2023" name="Mol. Phylogenet. Evol.">
        <title>Genome-scale phylogeny and comparative genomics of the fungal order Sordariales.</title>
        <authorList>
            <person name="Hensen N."/>
            <person name="Bonometti L."/>
            <person name="Westerberg I."/>
            <person name="Brannstrom I.O."/>
            <person name="Guillou S."/>
            <person name="Cros-Aarteil S."/>
            <person name="Calhoun S."/>
            <person name="Haridas S."/>
            <person name="Kuo A."/>
            <person name="Mondo S."/>
            <person name="Pangilinan J."/>
            <person name="Riley R."/>
            <person name="LaButti K."/>
            <person name="Andreopoulos B."/>
            <person name="Lipzen A."/>
            <person name="Chen C."/>
            <person name="Yan M."/>
            <person name="Daum C."/>
            <person name="Ng V."/>
            <person name="Clum A."/>
            <person name="Steindorff A."/>
            <person name="Ohm R.A."/>
            <person name="Martin F."/>
            <person name="Silar P."/>
            <person name="Natvig D.O."/>
            <person name="Lalanne C."/>
            <person name="Gautier V."/>
            <person name="Ament-Velasquez S.L."/>
            <person name="Kruys A."/>
            <person name="Hutchinson M.I."/>
            <person name="Powell A.J."/>
            <person name="Barry K."/>
            <person name="Miller A.N."/>
            <person name="Grigoriev I.V."/>
            <person name="Debuchy R."/>
            <person name="Gladieux P."/>
            <person name="Hiltunen Thoren M."/>
            <person name="Johannesson H."/>
        </authorList>
    </citation>
    <scope>NUCLEOTIDE SEQUENCE</scope>
    <source>
        <strain evidence="2">CBS 314.62</strain>
    </source>
</reference>
<keyword evidence="3" id="KW-1185">Reference proteome</keyword>
<feature type="compositionally biased region" description="Low complexity" evidence="1">
    <location>
        <begin position="400"/>
        <end position="409"/>
    </location>
</feature>
<dbReference type="EMBL" id="JAULSO010000002">
    <property type="protein sequence ID" value="KAK3688250.1"/>
    <property type="molecule type" value="Genomic_DNA"/>
</dbReference>
<feature type="compositionally biased region" description="Low complexity" evidence="1">
    <location>
        <begin position="318"/>
        <end position="337"/>
    </location>
</feature>
<name>A0AAE0X8W6_9PEZI</name>
<evidence type="ECO:0000313" key="2">
    <source>
        <dbReference type="EMBL" id="KAK3688250.1"/>
    </source>
</evidence>
<reference evidence="2" key="2">
    <citation type="submission" date="2023-06" db="EMBL/GenBank/DDBJ databases">
        <authorList>
            <consortium name="Lawrence Berkeley National Laboratory"/>
            <person name="Haridas S."/>
            <person name="Hensen N."/>
            <person name="Bonometti L."/>
            <person name="Westerberg I."/>
            <person name="Brannstrom I.O."/>
            <person name="Guillou S."/>
            <person name="Cros-Aarteil S."/>
            <person name="Calhoun S."/>
            <person name="Kuo A."/>
            <person name="Mondo S."/>
            <person name="Pangilinan J."/>
            <person name="Riley R."/>
            <person name="Labutti K."/>
            <person name="Andreopoulos B."/>
            <person name="Lipzen A."/>
            <person name="Chen C."/>
            <person name="Yanf M."/>
            <person name="Daum C."/>
            <person name="Ng V."/>
            <person name="Clum A."/>
            <person name="Steindorff A."/>
            <person name="Ohm R."/>
            <person name="Martin F."/>
            <person name="Silar P."/>
            <person name="Natvig D."/>
            <person name="Lalanne C."/>
            <person name="Gautier V."/>
            <person name="Ament-Velasquez S.L."/>
            <person name="Kruys A."/>
            <person name="Hutchinson M.I."/>
            <person name="Powell A.J."/>
            <person name="Barry K."/>
            <person name="Miller A.N."/>
            <person name="Grigoriev I.V."/>
            <person name="Debuchy R."/>
            <person name="Gladieux P."/>
            <person name="Thoren M.H."/>
            <person name="Johannesson H."/>
        </authorList>
    </citation>
    <scope>NUCLEOTIDE SEQUENCE</scope>
    <source>
        <strain evidence="2">CBS 314.62</strain>
    </source>
</reference>
<dbReference type="GO" id="GO:0003676">
    <property type="term" value="F:nucleic acid binding"/>
    <property type="evidence" value="ECO:0007669"/>
    <property type="project" value="InterPro"/>
</dbReference>
<organism evidence="2 3">
    <name type="scientific">Podospora appendiculata</name>
    <dbReference type="NCBI Taxonomy" id="314037"/>
    <lineage>
        <taxon>Eukaryota</taxon>
        <taxon>Fungi</taxon>
        <taxon>Dikarya</taxon>
        <taxon>Ascomycota</taxon>
        <taxon>Pezizomycotina</taxon>
        <taxon>Sordariomycetes</taxon>
        <taxon>Sordariomycetidae</taxon>
        <taxon>Sordariales</taxon>
        <taxon>Podosporaceae</taxon>
        <taxon>Podospora</taxon>
    </lineage>
</organism>
<dbReference type="Proteomes" id="UP001270362">
    <property type="component" value="Unassembled WGS sequence"/>
</dbReference>
<proteinExistence type="predicted"/>
<protein>
    <submittedName>
        <fullName evidence="2">Uncharacterized protein</fullName>
    </submittedName>
</protein>
<feature type="compositionally biased region" description="Low complexity" evidence="1">
    <location>
        <begin position="289"/>
        <end position="301"/>
    </location>
</feature>
<sequence>MMPNVRRLANDQWHYRDFRPSGMQVMHRDQINNPLGQDPGASSARRGYQGNPNLPQNQSANIPDSENCSFFITNLPPDVTIPELLGHIRNCGRVYATHLNPSNPQLNLFHSAAKLVFFELAGARRFLAQFTGPGRALVIRDLRAKIVRNRVRVAESTHEPNCSRVLIVAGPPQVLTLDRVLNLFDKFSSFDTDSFCEERSPNLLPWAPVEWRKLVLAFGSFRSQSQQAMQAIRHKPYEFAGVVVGWGYDPCDIDHPGRNPNNPPMLLVMPRQQPRLQQLPHQQPPQQPPQQLQGPNMPPQQYRSQQHLSRDQQEQQEEQQQQRPQQQQPPRQYHQQPTGQQHWHRSRNASQHPPQHPPHHNQQYRPQQPPRYPQQQAQQPRNPSGAAPQRHPSQRHPQRHQQQPPNREY</sequence>
<feature type="compositionally biased region" description="Low complexity" evidence="1">
    <location>
        <begin position="373"/>
        <end position="391"/>
    </location>
</feature>
<feature type="region of interest" description="Disordered" evidence="1">
    <location>
        <begin position="277"/>
        <end position="409"/>
    </location>
</feature>
<dbReference type="SUPFAM" id="SSF54928">
    <property type="entry name" value="RNA-binding domain, RBD"/>
    <property type="match status" value="1"/>
</dbReference>
<dbReference type="InterPro" id="IPR035979">
    <property type="entry name" value="RBD_domain_sf"/>
</dbReference>
<accession>A0AAE0X8W6</accession>
<gene>
    <name evidence="2" type="ORF">B0T22DRAFT_148725</name>
</gene>
<comment type="caution">
    <text evidence="2">The sequence shown here is derived from an EMBL/GenBank/DDBJ whole genome shotgun (WGS) entry which is preliminary data.</text>
</comment>
<feature type="region of interest" description="Disordered" evidence="1">
    <location>
        <begin position="29"/>
        <end position="61"/>
    </location>
</feature>
<feature type="compositionally biased region" description="Polar residues" evidence="1">
    <location>
        <begin position="50"/>
        <end position="61"/>
    </location>
</feature>
<dbReference type="AlphaFoldDB" id="A0AAE0X8W6"/>